<dbReference type="Proteomes" id="UP000319516">
    <property type="component" value="Unassembled WGS sequence"/>
</dbReference>
<dbReference type="AlphaFoldDB" id="A0A542YUK0"/>
<keyword evidence="3 7" id="KW-0812">Transmembrane</keyword>
<protein>
    <submittedName>
        <fullName evidence="8">Membrane protein</fullName>
    </submittedName>
</protein>
<feature type="transmembrane region" description="Helical" evidence="7">
    <location>
        <begin position="128"/>
        <end position="149"/>
    </location>
</feature>
<accession>A0A542YUK0</accession>
<evidence type="ECO:0000313" key="8">
    <source>
        <dbReference type="EMBL" id="TQL51761.1"/>
    </source>
</evidence>
<dbReference type="GO" id="GO:0005886">
    <property type="term" value="C:plasma membrane"/>
    <property type="evidence" value="ECO:0007669"/>
    <property type="project" value="UniProtKB-SubCell"/>
</dbReference>
<keyword evidence="5 7" id="KW-0472">Membrane</keyword>
<organism evidence="8 9">
    <name type="scientific">Ornithinicoccus hortensis</name>
    <dbReference type="NCBI Taxonomy" id="82346"/>
    <lineage>
        <taxon>Bacteria</taxon>
        <taxon>Bacillati</taxon>
        <taxon>Actinomycetota</taxon>
        <taxon>Actinomycetes</taxon>
        <taxon>Micrococcales</taxon>
        <taxon>Intrasporangiaceae</taxon>
        <taxon>Ornithinicoccus</taxon>
    </lineage>
</organism>
<keyword evidence="9" id="KW-1185">Reference proteome</keyword>
<dbReference type="EMBL" id="VFOP01000001">
    <property type="protein sequence ID" value="TQL51761.1"/>
    <property type="molecule type" value="Genomic_DNA"/>
</dbReference>
<dbReference type="PANTHER" id="PTHR30213:SF0">
    <property type="entry name" value="UPF0761 MEMBRANE PROTEIN YIHY"/>
    <property type="match status" value="1"/>
</dbReference>
<feature type="transmembrane region" description="Helical" evidence="7">
    <location>
        <begin position="215"/>
        <end position="234"/>
    </location>
</feature>
<feature type="transmembrane region" description="Helical" evidence="7">
    <location>
        <begin position="64"/>
        <end position="86"/>
    </location>
</feature>
<evidence type="ECO:0000256" key="3">
    <source>
        <dbReference type="ARBA" id="ARBA00022692"/>
    </source>
</evidence>
<evidence type="ECO:0000256" key="6">
    <source>
        <dbReference type="SAM" id="MobiDB-lite"/>
    </source>
</evidence>
<keyword evidence="4 7" id="KW-1133">Transmembrane helix</keyword>
<feature type="region of interest" description="Disordered" evidence="6">
    <location>
        <begin position="1"/>
        <end position="39"/>
    </location>
</feature>
<dbReference type="InterPro" id="IPR017039">
    <property type="entry name" value="Virul_fac_BrkB"/>
</dbReference>
<reference evidence="8 9" key="1">
    <citation type="submission" date="2019-06" db="EMBL/GenBank/DDBJ databases">
        <title>Sequencing the genomes of 1000 actinobacteria strains.</title>
        <authorList>
            <person name="Klenk H.-P."/>
        </authorList>
    </citation>
    <scope>NUCLEOTIDE SEQUENCE [LARGE SCALE GENOMIC DNA]</scope>
    <source>
        <strain evidence="8 9">DSM 12335</strain>
    </source>
</reference>
<gene>
    <name evidence="8" type="ORF">FB467_2921</name>
</gene>
<feature type="compositionally biased region" description="Polar residues" evidence="6">
    <location>
        <begin position="1"/>
        <end position="11"/>
    </location>
</feature>
<feature type="transmembrane region" description="Helical" evidence="7">
    <location>
        <begin position="281"/>
        <end position="305"/>
    </location>
</feature>
<name>A0A542YUK0_9MICO</name>
<dbReference type="NCBIfam" id="TIGR00765">
    <property type="entry name" value="yihY_not_rbn"/>
    <property type="match status" value="1"/>
</dbReference>
<proteinExistence type="predicted"/>
<feature type="transmembrane region" description="Helical" evidence="7">
    <location>
        <begin position="246"/>
        <end position="269"/>
    </location>
</feature>
<comment type="caution">
    <text evidence="8">The sequence shown here is derived from an EMBL/GenBank/DDBJ whole genome shotgun (WGS) entry which is preliminary data.</text>
</comment>
<sequence length="363" mass="39055">MSTTEGSTDSTDIPEGVDSAEARLRTEDSPDGPTDLPKRSWGSIFKRTVGKFSAAGATDLAAALTYYSVMSMFPALLALISLLGVFGQGKGTTDALLNVLIEMGATEEQLKPISDYITQMQGTTGAGVALFIGLAGALWAASNYVNAFSRAMNTIYGVKEGRPVWKLRPWMLLITLVVLLLVVLVALSLVFTGGFAQSVGSVIGLGDTAVQVWNWAKWPVMFLIVVLIVALLYWGTPNVRPPKFRWLSPGAVLAIVVWGVATAGFGFYVANFGNYNATYGALAGVIIMLLWLWLTNVALLFGAVFDSEMVREGQLQSGIPAEDEIQLPLRDASGAEKKADKASKQLAENRRIRLTAGRRKRNG</sequence>
<comment type="subcellular location">
    <subcellularLocation>
        <location evidence="1">Cell membrane</location>
        <topology evidence="1">Multi-pass membrane protein</topology>
    </subcellularLocation>
</comment>
<dbReference type="RefSeq" id="WP_170230751.1">
    <property type="nucleotide sequence ID" value="NZ_BAAAIK010000001.1"/>
</dbReference>
<evidence type="ECO:0000256" key="1">
    <source>
        <dbReference type="ARBA" id="ARBA00004651"/>
    </source>
</evidence>
<feature type="transmembrane region" description="Helical" evidence="7">
    <location>
        <begin position="170"/>
        <end position="195"/>
    </location>
</feature>
<evidence type="ECO:0000256" key="5">
    <source>
        <dbReference type="ARBA" id="ARBA00023136"/>
    </source>
</evidence>
<evidence type="ECO:0000256" key="2">
    <source>
        <dbReference type="ARBA" id="ARBA00022475"/>
    </source>
</evidence>
<evidence type="ECO:0000313" key="9">
    <source>
        <dbReference type="Proteomes" id="UP000319516"/>
    </source>
</evidence>
<dbReference type="Pfam" id="PF03631">
    <property type="entry name" value="Virul_fac_BrkB"/>
    <property type="match status" value="1"/>
</dbReference>
<dbReference type="PANTHER" id="PTHR30213">
    <property type="entry name" value="INNER MEMBRANE PROTEIN YHJD"/>
    <property type="match status" value="1"/>
</dbReference>
<evidence type="ECO:0000256" key="7">
    <source>
        <dbReference type="SAM" id="Phobius"/>
    </source>
</evidence>
<evidence type="ECO:0000256" key="4">
    <source>
        <dbReference type="ARBA" id="ARBA00022989"/>
    </source>
</evidence>
<keyword evidence="2" id="KW-1003">Cell membrane</keyword>